<dbReference type="Gene3D" id="1.20.120.1760">
    <property type="match status" value="1"/>
</dbReference>
<dbReference type="Proteomes" id="UP000000844">
    <property type="component" value="Chromosome"/>
</dbReference>
<dbReference type="PROSITE" id="PS00379">
    <property type="entry name" value="CDP_ALCOHOL_P_TRANSF"/>
    <property type="match status" value="1"/>
</dbReference>
<protein>
    <submittedName>
        <fullName evidence="4">CDP-alcohol phosphatidyltransferase</fullName>
    </submittedName>
</protein>
<name>D3Q5E7_STANL</name>
<dbReference type="GO" id="GO:0008654">
    <property type="term" value="P:phospholipid biosynthetic process"/>
    <property type="evidence" value="ECO:0007669"/>
    <property type="project" value="InterPro"/>
</dbReference>
<keyword evidence="3" id="KW-1133">Transmembrane helix</keyword>
<dbReference type="GO" id="GO:0016020">
    <property type="term" value="C:membrane"/>
    <property type="evidence" value="ECO:0007669"/>
    <property type="project" value="InterPro"/>
</dbReference>
<dbReference type="KEGG" id="sna:Snas_6391"/>
<proteinExistence type="inferred from homology"/>
<feature type="transmembrane region" description="Helical" evidence="3">
    <location>
        <begin position="184"/>
        <end position="202"/>
    </location>
</feature>
<dbReference type="OrthoDB" id="7390033at2"/>
<dbReference type="RefSeq" id="WP_013021578.1">
    <property type="nucleotide sequence ID" value="NC_013947.1"/>
</dbReference>
<dbReference type="STRING" id="446470.Snas_6391"/>
<evidence type="ECO:0000256" key="1">
    <source>
        <dbReference type="ARBA" id="ARBA00022679"/>
    </source>
</evidence>
<keyword evidence="1 2" id="KW-0808">Transferase</keyword>
<feature type="transmembrane region" description="Helical" evidence="3">
    <location>
        <begin position="76"/>
        <end position="93"/>
    </location>
</feature>
<feature type="transmembrane region" description="Helical" evidence="3">
    <location>
        <begin position="143"/>
        <end position="163"/>
    </location>
</feature>
<dbReference type="InterPro" id="IPR043130">
    <property type="entry name" value="CDP-OH_PTrfase_TM_dom"/>
</dbReference>
<keyword evidence="3" id="KW-0812">Transmembrane</keyword>
<comment type="similarity">
    <text evidence="2">Belongs to the CDP-alcohol phosphatidyltransferase class-I family.</text>
</comment>
<dbReference type="EMBL" id="CP001778">
    <property type="protein sequence ID" value="ADD46007.1"/>
    <property type="molecule type" value="Genomic_DNA"/>
</dbReference>
<feature type="transmembrane region" description="Helical" evidence="3">
    <location>
        <begin position="208"/>
        <end position="229"/>
    </location>
</feature>
<sequence>MSRTDLRYADFLSNNRGGNLFTYVVNQRIGAFFALQAHRAGLAPTVLTLINLVFSLGAAVTIIAVAASAADGEVTWWPIAIAAAVAWQIAYSLDCSDGQLARAAGLSSPAGKRIDILCDVAAQGAFCAAVAAVAVAYSPDVPAWFIAAFASLWMVNLVTSILQTGESSGSIVTSKKLVFELVKLVRDTGVIVLLVPIVLIVYPEGMVWLMALFTVVNGLFLLASIAFTAKNALRT</sequence>
<keyword evidence="5" id="KW-1185">Reference proteome</keyword>
<feature type="transmembrane region" description="Helical" evidence="3">
    <location>
        <begin position="114"/>
        <end position="137"/>
    </location>
</feature>
<evidence type="ECO:0000256" key="2">
    <source>
        <dbReference type="RuleBase" id="RU003750"/>
    </source>
</evidence>
<gene>
    <name evidence="4" type="ordered locus">Snas_6391</name>
</gene>
<evidence type="ECO:0000256" key="3">
    <source>
        <dbReference type="SAM" id="Phobius"/>
    </source>
</evidence>
<dbReference type="InterPro" id="IPR048254">
    <property type="entry name" value="CDP_ALCOHOL_P_TRANSF_CS"/>
</dbReference>
<evidence type="ECO:0000313" key="4">
    <source>
        <dbReference type="EMBL" id="ADD46007.1"/>
    </source>
</evidence>
<dbReference type="InterPro" id="IPR000462">
    <property type="entry name" value="CDP-OH_P_trans"/>
</dbReference>
<evidence type="ECO:0000313" key="5">
    <source>
        <dbReference type="Proteomes" id="UP000000844"/>
    </source>
</evidence>
<dbReference type="HOGENOM" id="CLU_1154461_0_0_11"/>
<dbReference type="Pfam" id="PF01066">
    <property type="entry name" value="CDP-OH_P_transf"/>
    <property type="match status" value="1"/>
</dbReference>
<keyword evidence="3" id="KW-0472">Membrane</keyword>
<accession>D3Q5E7</accession>
<feature type="transmembrane region" description="Helical" evidence="3">
    <location>
        <begin position="49"/>
        <end position="70"/>
    </location>
</feature>
<dbReference type="GO" id="GO:0016780">
    <property type="term" value="F:phosphotransferase activity, for other substituted phosphate groups"/>
    <property type="evidence" value="ECO:0007669"/>
    <property type="project" value="InterPro"/>
</dbReference>
<reference evidence="4 5" key="1">
    <citation type="journal article" date="2009" name="Stand. Genomic Sci.">
        <title>Complete genome sequence of Stackebrandtia nassauensis type strain (LLR-40K-21).</title>
        <authorList>
            <person name="Munk C."/>
            <person name="Lapidus A."/>
            <person name="Copeland A."/>
            <person name="Jando M."/>
            <person name="Mayilraj S."/>
            <person name="Glavina Del Rio T."/>
            <person name="Nolan M."/>
            <person name="Chen F."/>
            <person name="Lucas S."/>
            <person name="Tice H."/>
            <person name="Cheng J.F."/>
            <person name="Han C."/>
            <person name="Detter J.C."/>
            <person name="Bruce D."/>
            <person name="Goodwin L."/>
            <person name="Chain P."/>
            <person name="Pitluck S."/>
            <person name="Goker M."/>
            <person name="Ovchinikova G."/>
            <person name="Pati A."/>
            <person name="Ivanova N."/>
            <person name="Mavromatis K."/>
            <person name="Chen A."/>
            <person name="Palaniappan K."/>
            <person name="Land M."/>
            <person name="Hauser L."/>
            <person name="Chang Y.J."/>
            <person name="Jeffries C.D."/>
            <person name="Bristow J."/>
            <person name="Eisen J.A."/>
            <person name="Markowitz V."/>
            <person name="Hugenholtz P."/>
            <person name="Kyrpides N.C."/>
            <person name="Klenk H.P."/>
        </authorList>
    </citation>
    <scope>NUCLEOTIDE SEQUENCE [LARGE SCALE GENOMIC DNA]</scope>
    <source>
        <strain evidence="5">DSM 44728 / CIP 108903 / NRRL B-16338 / NBRC 102104 / LLR-40K-21</strain>
    </source>
</reference>
<dbReference type="eggNOG" id="COG0558">
    <property type="taxonomic scope" value="Bacteria"/>
</dbReference>
<organism evidence="4 5">
    <name type="scientific">Stackebrandtia nassauensis (strain DSM 44728 / CIP 108903 / NRRL B-16338 / NBRC 102104 / LLR-40K-21)</name>
    <dbReference type="NCBI Taxonomy" id="446470"/>
    <lineage>
        <taxon>Bacteria</taxon>
        <taxon>Bacillati</taxon>
        <taxon>Actinomycetota</taxon>
        <taxon>Actinomycetes</taxon>
        <taxon>Glycomycetales</taxon>
        <taxon>Glycomycetaceae</taxon>
        <taxon>Stackebrandtia</taxon>
    </lineage>
</organism>
<dbReference type="AlphaFoldDB" id="D3Q5E7"/>